<gene>
    <name evidence="6" type="primary">mreB</name>
    <name evidence="7" type="ORF">DDZ15_10085</name>
</gene>
<dbReference type="AlphaFoldDB" id="A0A316TR66"/>
<dbReference type="Pfam" id="PF06723">
    <property type="entry name" value="MreB_Mbl"/>
    <property type="match status" value="1"/>
</dbReference>
<dbReference type="GO" id="GO:0005737">
    <property type="term" value="C:cytoplasm"/>
    <property type="evidence" value="ECO:0007669"/>
    <property type="project" value="UniProtKB-SubCell"/>
</dbReference>
<accession>A0A316TR66</accession>
<evidence type="ECO:0000256" key="1">
    <source>
        <dbReference type="ARBA" id="ARBA00022490"/>
    </source>
</evidence>
<feature type="binding site" evidence="6">
    <location>
        <begin position="182"/>
        <end position="184"/>
    </location>
    <ligand>
        <name>ATP</name>
        <dbReference type="ChEBI" id="CHEBI:30616"/>
    </ligand>
</feature>
<dbReference type="EMBL" id="QGGB01000007">
    <property type="protein sequence ID" value="PWN06181.1"/>
    <property type="molecule type" value="Genomic_DNA"/>
</dbReference>
<evidence type="ECO:0000256" key="5">
    <source>
        <dbReference type="ARBA" id="ARBA00023458"/>
    </source>
</evidence>
<sequence>MEPAIAENPHYKNGNLHPVEKKSGLLDLFYNDIAIDLGTANTLISSKRNGIVLREPSIVAFNTDGMPVSIGQEAWFMHEKTHSKLRTVRPLRDGVIADFEAAEHMIRGMIKNVKKNWYSTTRQIVICVPSGITDVEKRAVRDSAENAGAKEVYLVEEPMAAAIGVGLNVHEPEGHMIVDIGGGTTEIAVIALSGIVHAQSVRLAGDKLNDDIISYFRRTHNLLIGERTAEKIKCEIGSASPLEQELEMDIKGRDLVNGIPKTIHITSADVREAISISVNAIVEAIVKSLEKTPPELSADILDRGIILAGGGALLKNLDKRITEMTDLPVHIAEDPLTAVVRGTGAVLDNLDFYRAVVS</sequence>
<evidence type="ECO:0000256" key="6">
    <source>
        <dbReference type="HAMAP-Rule" id="MF_02207"/>
    </source>
</evidence>
<keyword evidence="4 6" id="KW-0133">Cell shape</keyword>
<feature type="binding site" evidence="6">
    <location>
        <begin position="39"/>
        <end position="41"/>
    </location>
    <ligand>
        <name>ATP</name>
        <dbReference type="ChEBI" id="CHEBI:30616"/>
    </ligand>
</feature>
<dbReference type="PRINTS" id="PR01652">
    <property type="entry name" value="SHAPEPROTEIN"/>
</dbReference>
<evidence type="ECO:0000256" key="2">
    <source>
        <dbReference type="ARBA" id="ARBA00022741"/>
    </source>
</evidence>
<dbReference type="NCBIfam" id="TIGR00904">
    <property type="entry name" value="mreB"/>
    <property type="match status" value="1"/>
</dbReference>
<dbReference type="InterPro" id="IPR056546">
    <property type="entry name" value="MreB_MamK-like"/>
</dbReference>
<keyword evidence="1 6" id="KW-0963">Cytoplasm</keyword>
<dbReference type="InterPro" id="IPR004753">
    <property type="entry name" value="MreB"/>
</dbReference>
<dbReference type="GO" id="GO:0008360">
    <property type="term" value="P:regulation of cell shape"/>
    <property type="evidence" value="ECO:0007669"/>
    <property type="project" value="UniProtKB-UniRule"/>
</dbReference>
<dbReference type="SUPFAM" id="SSF53067">
    <property type="entry name" value="Actin-like ATPase domain"/>
    <property type="match status" value="2"/>
</dbReference>
<dbReference type="Gene3D" id="3.30.420.40">
    <property type="match status" value="3"/>
</dbReference>
<evidence type="ECO:0000256" key="3">
    <source>
        <dbReference type="ARBA" id="ARBA00022840"/>
    </source>
</evidence>
<organism evidence="7 8">
    <name type="scientific">Rhodohalobacter mucosus</name>
    <dbReference type="NCBI Taxonomy" id="2079485"/>
    <lineage>
        <taxon>Bacteria</taxon>
        <taxon>Pseudomonadati</taxon>
        <taxon>Balneolota</taxon>
        <taxon>Balneolia</taxon>
        <taxon>Balneolales</taxon>
        <taxon>Balneolaceae</taxon>
        <taxon>Rhodohalobacter</taxon>
    </lineage>
</organism>
<dbReference type="OrthoDB" id="9768127at2"/>
<dbReference type="NCBIfam" id="NF010539">
    <property type="entry name" value="PRK13927.1"/>
    <property type="match status" value="1"/>
</dbReference>
<dbReference type="InterPro" id="IPR043129">
    <property type="entry name" value="ATPase_NBD"/>
</dbReference>
<keyword evidence="3 6" id="KW-0067">ATP-binding</keyword>
<comment type="caution">
    <text evidence="7">The sequence shown here is derived from an EMBL/GenBank/DDBJ whole genome shotgun (WGS) entry which is preliminary data.</text>
</comment>
<dbReference type="RefSeq" id="WP_109646974.1">
    <property type="nucleotide sequence ID" value="NZ_QGGB01000007.1"/>
</dbReference>
<feature type="binding site" evidence="6">
    <location>
        <begin position="310"/>
        <end position="313"/>
    </location>
    <ligand>
        <name>ATP</name>
        <dbReference type="ChEBI" id="CHEBI:30616"/>
    </ligand>
</feature>
<comment type="subunit">
    <text evidence="6">Forms polymers.</text>
</comment>
<keyword evidence="8" id="KW-1185">Reference proteome</keyword>
<keyword evidence="2 6" id="KW-0547">Nucleotide-binding</keyword>
<dbReference type="GO" id="GO:0000902">
    <property type="term" value="P:cell morphogenesis"/>
    <property type="evidence" value="ECO:0007669"/>
    <property type="project" value="InterPro"/>
</dbReference>
<proteinExistence type="inferred from homology"/>
<comment type="subcellular location">
    <subcellularLocation>
        <location evidence="6">Cytoplasm</location>
    </subcellularLocation>
    <text evidence="6">Membrane-associated.</text>
</comment>
<protein>
    <recommendedName>
        <fullName evidence="6">Cell shape-determining protein MreB</fullName>
    </recommendedName>
</protein>
<dbReference type="PANTHER" id="PTHR42749">
    <property type="entry name" value="CELL SHAPE-DETERMINING PROTEIN MREB"/>
    <property type="match status" value="1"/>
</dbReference>
<dbReference type="PANTHER" id="PTHR42749:SF1">
    <property type="entry name" value="CELL SHAPE-DETERMINING PROTEIN MREB"/>
    <property type="match status" value="1"/>
</dbReference>
<reference evidence="7 8" key="1">
    <citation type="submission" date="2018-05" db="EMBL/GenBank/DDBJ databases">
        <title>Rhodohalobacter halophilus gen. nov., sp. nov., a moderately halophilic member of the family Balneolaceae.</title>
        <authorList>
            <person name="Liu Z.-W."/>
        </authorList>
    </citation>
    <scope>NUCLEOTIDE SEQUENCE [LARGE SCALE GENOMIC DNA]</scope>
    <source>
        <strain evidence="7 8">8A47</strain>
    </source>
</reference>
<name>A0A316TR66_9BACT</name>
<evidence type="ECO:0000313" key="7">
    <source>
        <dbReference type="EMBL" id="PWN06181.1"/>
    </source>
</evidence>
<feature type="binding site" evidence="6">
    <location>
        <begin position="230"/>
        <end position="233"/>
    </location>
    <ligand>
        <name>ATP</name>
        <dbReference type="ChEBI" id="CHEBI:30616"/>
    </ligand>
</feature>
<dbReference type="GO" id="GO:0005524">
    <property type="term" value="F:ATP binding"/>
    <property type="evidence" value="ECO:0007669"/>
    <property type="project" value="UniProtKB-KW"/>
</dbReference>
<evidence type="ECO:0000313" key="8">
    <source>
        <dbReference type="Proteomes" id="UP000245533"/>
    </source>
</evidence>
<comment type="function">
    <text evidence="6">Forms membrane-associated dynamic filaments that are essential for cell shape determination. Acts by regulating cell wall synthesis and cell elongation, and thus cell shape. A feedback loop between cell geometry and MreB localization may maintain elongated cell shape by targeting cell wall growth to regions of negative cell wall curvature.</text>
</comment>
<dbReference type="CDD" id="cd10225">
    <property type="entry name" value="ASKHA_NBD_MreB-like"/>
    <property type="match status" value="1"/>
</dbReference>
<dbReference type="HAMAP" id="MF_02207">
    <property type="entry name" value="MreB"/>
    <property type="match status" value="1"/>
</dbReference>
<evidence type="ECO:0000256" key="4">
    <source>
        <dbReference type="ARBA" id="ARBA00022960"/>
    </source>
</evidence>
<dbReference type="Proteomes" id="UP000245533">
    <property type="component" value="Unassembled WGS sequence"/>
</dbReference>
<comment type="similarity">
    <text evidence="5 6">Belongs to the FtsA/MreB family.</text>
</comment>